<keyword evidence="7" id="KW-1185">Reference proteome</keyword>
<organism evidence="6 7">
    <name type="scientific">Eptatretus burgeri</name>
    <name type="common">Inshore hagfish</name>
    <dbReference type="NCBI Taxonomy" id="7764"/>
    <lineage>
        <taxon>Eukaryota</taxon>
        <taxon>Metazoa</taxon>
        <taxon>Chordata</taxon>
        <taxon>Craniata</taxon>
        <taxon>Vertebrata</taxon>
        <taxon>Cyclostomata</taxon>
        <taxon>Myxini</taxon>
        <taxon>Myxiniformes</taxon>
        <taxon>Myxinidae</taxon>
        <taxon>Eptatretinae</taxon>
        <taxon>Eptatretus</taxon>
    </lineage>
</organism>
<dbReference type="InterPro" id="IPR036188">
    <property type="entry name" value="FAD/NAD-bd_sf"/>
</dbReference>
<dbReference type="InterPro" id="IPR028896">
    <property type="entry name" value="GcvT/YgfZ/DmdA"/>
</dbReference>
<dbReference type="SUPFAM" id="SSF54373">
    <property type="entry name" value="FAD-linked reductases, C-terminal domain"/>
    <property type="match status" value="1"/>
</dbReference>
<dbReference type="GeneTree" id="ENSGT00940000159082"/>
<dbReference type="InterPro" id="IPR006076">
    <property type="entry name" value="FAD-dep_OxRdtase"/>
</dbReference>
<dbReference type="Ensembl" id="ENSEBUT00000028279.1">
    <property type="protein sequence ID" value="ENSEBUP00000027703.1"/>
    <property type="gene ID" value="ENSEBUG00000016956.1"/>
</dbReference>
<evidence type="ECO:0000259" key="3">
    <source>
        <dbReference type="Pfam" id="PF01571"/>
    </source>
</evidence>
<dbReference type="Gene3D" id="3.30.70.1400">
    <property type="entry name" value="Aminomethyltransferase beta-barrel domains"/>
    <property type="match status" value="1"/>
</dbReference>
<dbReference type="Pfam" id="PF01571">
    <property type="entry name" value="GCV_T"/>
    <property type="match status" value="1"/>
</dbReference>
<dbReference type="OMA" id="TKFPDRE"/>
<dbReference type="Pfam" id="PF01266">
    <property type="entry name" value="DAO"/>
    <property type="match status" value="1"/>
</dbReference>
<evidence type="ECO:0000256" key="1">
    <source>
        <dbReference type="ARBA" id="ARBA00008609"/>
    </source>
</evidence>
<dbReference type="Gene3D" id="3.30.9.10">
    <property type="entry name" value="D-Amino Acid Oxidase, subunit A, domain 2"/>
    <property type="match status" value="1"/>
</dbReference>
<evidence type="ECO:0000313" key="6">
    <source>
        <dbReference type="Ensembl" id="ENSEBUP00000027711.1"/>
    </source>
</evidence>
<feature type="domain" description="GCVT N-terminal" evidence="3">
    <location>
        <begin position="469"/>
        <end position="749"/>
    </location>
</feature>
<evidence type="ECO:0000259" key="4">
    <source>
        <dbReference type="Pfam" id="PF08669"/>
    </source>
</evidence>
<reference evidence="6" key="1">
    <citation type="submission" date="2025-05" db="UniProtKB">
        <authorList>
            <consortium name="Ensembl"/>
        </authorList>
    </citation>
    <scope>IDENTIFICATION</scope>
</reference>
<dbReference type="Gene3D" id="2.40.30.110">
    <property type="entry name" value="Aminomethyltransferase beta-barrel domains"/>
    <property type="match status" value="1"/>
</dbReference>
<dbReference type="SUPFAM" id="SSF101790">
    <property type="entry name" value="Aminomethyltransferase beta-barrel domain"/>
    <property type="match status" value="1"/>
</dbReference>
<feature type="domain" description="FAD dependent oxidoreductase" evidence="2">
    <location>
        <begin position="51"/>
        <end position="409"/>
    </location>
</feature>
<comment type="similarity">
    <text evidence="1">Belongs to the GcvT family.</text>
</comment>
<accession>A0A8C4RAM1</accession>
<feature type="domain" description="FAD dependent oxidoreductase central" evidence="5">
    <location>
        <begin position="413"/>
        <end position="467"/>
    </location>
</feature>
<dbReference type="Pfam" id="PF16350">
    <property type="entry name" value="FAO_M"/>
    <property type="match status" value="1"/>
</dbReference>
<dbReference type="Gene3D" id="3.30.1360.120">
    <property type="entry name" value="Probable tRNA modification gtpase trme, domain 1"/>
    <property type="match status" value="1"/>
</dbReference>
<sequence>MLKGFALTCVRATGRRAAVRRAVAVRCYGQGSGQGPNEGHDVSTSLPAHARVVICGGGIVGTSVAYHLAKLGWKDVLLLEQGRLHGGTTLLCAGIVTRARHIPILSQMADYSCKLYSNLQKETGVETGFHQTGSLSLAQSEDRLLSLKWIASHLQVNDIPCSILSSAQVVELHPWVETADLHGALYVPVDGVVSPVDVCRAFAHAAIANGVRMYDRTAVSHVIVEKGMVTAVETDRGEITCEYFVNCAGQWAYELGQSCDEPVSIPLHPCEHFYLISHPAELPLASDLPVVLDPDGRIYVRPWKGGILSGGFEKNPKPICTEGKNQVEFQNLQHDWDHYGPLLQSLLERMPVLSDVQIRRLVNCPESFSPDMRCILGESPSVQNYFVLAGMNSSGSSLAGGAGRLLAEWIAFGSTSVDVWPLDIRRFSALQGSRTFLRHRVMEVVPLLYERLYHGVEFQTGRRLRTSPLYDRLDSQGARWTEKHAFERPKYFVTEGQSDGEQNVTFFKPCWFDIVRDEVLACKEAVCAIDMSSFTKFELRSTGRQALDMLQWLCCDDMDVPTGTVVHTGMLNANGAYENDCSIARLSKGNFFIVSSTDQHIRGWAWLSRHLPADGSVQLEDVTWKYTALNVIGPLAVSVLSDLSYIPISQNQFRYMVCKEMSMGYANGIRVISMTHTGEPGFVLYIPIEYALYIYNEMMGVGKKHGIKDAGYFALRSLRIERFFPFWGQDLNSCTTPLECGRENRVKFNEDIDFIGRKALLQQKQDGVRRRLIMLILTEHSCDEDPWPHGYEPIFRNNQFVGFTTSCDYSFTLKGHVCLGYVQHRDANNGQLLSVTPDYVTQGDYELEIAGTRYKAKVKLYPMQLPHTN</sequence>
<name>A0A8C4RAM1_EPTBU</name>
<evidence type="ECO:0000259" key="5">
    <source>
        <dbReference type="Pfam" id="PF16350"/>
    </source>
</evidence>
<dbReference type="AlphaFoldDB" id="A0A8C4RAM1"/>
<feature type="domain" description="Aminomethyltransferase C-terminal" evidence="4">
    <location>
        <begin position="770"/>
        <end position="860"/>
    </location>
</feature>
<dbReference type="InterPro" id="IPR027266">
    <property type="entry name" value="TrmE/GcvT-like"/>
</dbReference>
<dbReference type="InterPro" id="IPR032503">
    <property type="entry name" value="FAO_M"/>
</dbReference>
<evidence type="ECO:0000313" key="7">
    <source>
        <dbReference type="Proteomes" id="UP000694388"/>
    </source>
</evidence>
<dbReference type="Ensembl" id="ENSEBUT00000028287.1">
    <property type="protein sequence ID" value="ENSEBUP00000027711.1"/>
    <property type="gene ID" value="ENSEBUG00000016956.1"/>
</dbReference>
<dbReference type="InterPro" id="IPR013977">
    <property type="entry name" value="GcvT_C"/>
</dbReference>
<evidence type="ECO:0000259" key="2">
    <source>
        <dbReference type="Pfam" id="PF01266"/>
    </source>
</evidence>
<dbReference type="Proteomes" id="UP000694388">
    <property type="component" value="Unplaced"/>
</dbReference>
<dbReference type="InterPro" id="IPR029043">
    <property type="entry name" value="GcvT/YgfZ_C"/>
</dbReference>
<dbReference type="SUPFAM" id="SSF51905">
    <property type="entry name" value="FAD/NAD(P)-binding domain"/>
    <property type="match status" value="1"/>
</dbReference>
<protein>
    <submittedName>
        <fullName evidence="6">Pyruvate dehydrogenase phosphatase regulatory subunit</fullName>
    </submittedName>
</protein>
<dbReference type="FunFam" id="3.30.70.1400:FF:000003">
    <property type="entry name" value="Pyruvate dehydrogenase phosphatase regulatory subunit"/>
    <property type="match status" value="1"/>
</dbReference>
<dbReference type="SUPFAM" id="SSF103025">
    <property type="entry name" value="Folate-binding domain"/>
    <property type="match status" value="1"/>
</dbReference>
<dbReference type="InterPro" id="IPR006222">
    <property type="entry name" value="GCVT_N"/>
</dbReference>
<dbReference type="Gene3D" id="3.50.50.60">
    <property type="entry name" value="FAD/NAD(P)-binding domain"/>
    <property type="match status" value="1"/>
</dbReference>
<proteinExistence type="inferred from homology"/>
<dbReference type="PANTHER" id="PTHR43757:SF15">
    <property type="entry name" value="PYRUVATE DEHYDROGENASE PHOSPHATASE REGULATORY SUBUNIT, MITOCHONDRIAL-LIKE"/>
    <property type="match status" value="1"/>
</dbReference>
<dbReference type="PANTHER" id="PTHR43757">
    <property type="entry name" value="AMINOMETHYLTRANSFERASE"/>
    <property type="match status" value="1"/>
</dbReference>
<dbReference type="GO" id="GO:0005739">
    <property type="term" value="C:mitochondrion"/>
    <property type="evidence" value="ECO:0007669"/>
    <property type="project" value="TreeGrafter"/>
</dbReference>
<dbReference type="Pfam" id="PF08669">
    <property type="entry name" value="GCV_T_C"/>
    <property type="match status" value="1"/>
</dbReference>